<accession>A0A7W6MXQ9</accession>
<protein>
    <submittedName>
        <fullName evidence="2">Uncharacterized protein</fullName>
    </submittedName>
</protein>
<organism evidence="2 3">
    <name type="scientific">Butyricimonas faecihominis</name>
    <dbReference type="NCBI Taxonomy" id="1472416"/>
    <lineage>
        <taxon>Bacteria</taxon>
        <taxon>Pseudomonadati</taxon>
        <taxon>Bacteroidota</taxon>
        <taxon>Bacteroidia</taxon>
        <taxon>Bacteroidales</taxon>
        <taxon>Odoribacteraceae</taxon>
        <taxon>Butyricimonas</taxon>
    </lineage>
</organism>
<dbReference type="OrthoDB" id="1097673at2"/>
<name>A0A7W6MXQ9_9BACT</name>
<keyword evidence="3" id="KW-1185">Reference proteome</keyword>
<feature type="region of interest" description="Disordered" evidence="1">
    <location>
        <begin position="72"/>
        <end position="112"/>
    </location>
</feature>
<evidence type="ECO:0000256" key="1">
    <source>
        <dbReference type="SAM" id="MobiDB-lite"/>
    </source>
</evidence>
<comment type="caution">
    <text evidence="2">The sequence shown here is derived from an EMBL/GenBank/DDBJ whole genome shotgun (WGS) entry which is preliminary data.</text>
</comment>
<sequence length="112" mass="12756">MEHLLKGQLFFWLKEGAREMSDEQIEEMVQDFVNDLVKWDESVGDYREVTRGLESLRIRLQVWEEVYRTGDGTGKKGYSESMPACPKRTGGARDSVGARTTGETGMVCREFG</sequence>
<proteinExistence type="predicted"/>
<reference evidence="2 3" key="1">
    <citation type="submission" date="2020-08" db="EMBL/GenBank/DDBJ databases">
        <title>Genomic Encyclopedia of Type Strains, Phase IV (KMG-IV): sequencing the most valuable type-strain genomes for metagenomic binning, comparative biology and taxonomic classification.</title>
        <authorList>
            <person name="Goeker M."/>
        </authorList>
    </citation>
    <scope>NUCLEOTIDE SEQUENCE [LARGE SCALE GENOMIC DNA]</scope>
    <source>
        <strain evidence="2 3">DSM 105721</strain>
    </source>
</reference>
<dbReference type="RefSeq" id="WP_124316826.1">
    <property type="nucleotide sequence ID" value="NZ_AP028155.1"/>
</dbReference>
<evidence type="ECO:0000313" key="3">
    <source>
        <dbReference type="Proteomes" id="UP000546007"/>
    </source>
</evidence>
<dbReference type="EMBL" id="JACIES010000002">
    <property type="protein sequence ID" value="MBB4025249.1"/>
    <property type="molecule type" value="Genomic_DNA"/>
</dbReference>
<dbReference type="Proteomes" id="UP000546007">
    <property type="component" value="Unassembled WGS sequence"/>
</dbReference>
<evidence type="ECO:0000313" key="2">
    <source>
        <dbReference type="EMBL" id="MBB4025249.1"/>
    </source>
</evidence>
<dbReference type="GeneID" id="93099531"/>
<dbReference type="AlphaFoldDB" id="A0A7W6MXQ9"/>
<gene>
    <name evidence="2" type="ORF">GGR14_001021</name>
</gene>